<accession>A0A150G1M2</accession>
<keyword evidence="2" id="KW-1185">Reference proteome</keyword>
<name>A0A150G1M2_GONPE</name>
<dbReference type="OrthoDB" id="551257at2759"/>
<gene>
    <name evidence="1" type="ORF">GPECTOR_81g226</name>
</gene>
<evidence type="ECO:0000313" key="2">
    <source>
        <dbReference type="Proteomes" id="UP000075714"/>
    </source>
</evidence>
<sequence length="305" mass="29941">MLRNFLIGLQDMLGEIIDDYGLDRKAPPPAASAAYSSAAAPLLPADPGVLPEPLLSPDGRAALCANASALLQCVAADSEALRDMYSAQSGSSTPGGFFSRHLGRIGSLSKDVGGGDEAAAAAGSLLSAAATKAAAAAAAKVTAAPPPSFSAAVTPSALSPARPSGAAAANTASAAAASIAAALPEAAAAAPVVAAAAPSRPPESGALPLLSTPCHLVNVLRNKEGMLHLYASRLDFVCATDPAVSRSMPLGAINNVSQRPAGWGGGSVLVLALEGDKAPAVFGGMGDALLASLKQNISELCFANG</sequence>
<comment type="caution">
    <text evidence="1">The sequence shown here is derived from an EMBL/GenBank/DDBJ whole genome shotgun (WGS) entry which is preliminary data.</text>
</comment>
<dbReference type="Proteomes" id="UP000075714">
    <property type="component" value="Unassembled WGS sequence"/>
</dbReference>
<reference evidence="2" key="1">
    <citation type="journal article" date="2016" name="Nat. Commun.">
        <title>The Gonium pectorale genome demonstrates co-option of cell cycle regulation during the evolution of multicellularity.</title>
        <authorList>
            <person name="Hanschen E.R."/>
            <person name="Marriage T.N."/>
            <person name="Ferris P.J."/>
            <person name="Hamaji T."/>
            <person name="Toyoda A."/>
            <person name="Fujiyama A."/>
            <person name="Neme R."/>
            <person name="Noguchi H."/>
            <person name="Minakuchi Y."/>
            <person name="Suzuki M."/>
            <person name="Kawai-Toyooka H."/>
            <person name="Smith D.R."/>
            <person name="Sparks H."/>
            <person name="Anderson J."/>
            <person name="Bakaric R."/>
            <person name="Luria V."/>
            <person name="Karger A."/>
            <person name="Kirschner M.W."/>
            <person name="Durand P.M."/>
            <person name="Michod R.E."/>
            <person name="Nozaki H."/>
            <person name="Olson B.J."/>
        </authorList>
    </citation>
    <scope>NUCLEOTIDE SEQUENCE [LARGE SCALE GENOMIC DNA]</scope>
    <source>
        <strain evidence="2">NIES-2863</strain>
    </source>
</reference>
<organism evidence="1 2">
    <name type="scientific">Gonium pectorale</name>
    <name type="common">Green alga</name>
    <dbReference type="NCBI Taxonomy" id="33097"/>
    <lineage>
        <taxon>Eukaryota</taxon>
        <taxon>Viridiplantae</taxon>
        <taxon>Chlorophyta</taxon>
        <taxon>core chlorophytes</taxon>
        <taxon>Chlorophyceae</taxon>
        <taxon>CS clade</taxon>
        <taxon>Chlamydomonadales</taxon>
        <taxon>Volvocaceae</taxon>
        <taxon>Gonium</taxon>
    </lineage>
</organism>
<dbReference type="AlphaFoldDB" id="A0A150G1M2"/>
<proteinExistence type="predicted"/>
<evidence type="ECO:0000313" key="1">
    <source>
        <dbReference type="EMBL" id="KXZ43776.1"/>
    </source>
</evidence>
<protein>
    <submittedName>
        <fullName evidence="1">Uncharacterized protein</fullName>
    </submittedName>
</protein>
<dbReference type="EMBL" id="LSYV01000082">
    <property type="protein sequence ID" value="KXZ43776.1"/>
    <property type="molecule type" value="Genomic_DNA"/>
</dbReference>